<dbReference type="PANTHER" id="PTHR37302:SF1">
    <property type="entry name" value="PROTEIN DINB"/>
    <property type="match status" value="1"/>
</dbReference>
<evidence type="ECO:0000313" key="4">
    <source>
        <dbReference type="EMBL" id="RRD00475.1"/>
    </source>
</evidence>
<keyword evidence="5" id="KW-1185">Reference proteome</keyword>
<evidence type="ECO:0000256" key="2">
    <source>
        <dbReference type="ARBA" id="ARBA00022723"/>
    </source>
</evidence>
<feature type="binding site" evidence="3">
    <location>
        <position position="134"/>
    </location>
    <ligand>
        <name>a divalent metal cation</name>
        <dbReference type="ChEBI" id="CHEBI:60240"/>
    </ligand>
</feature>
<dbReference type="RefSeq" id="WP_124925056.1">
    <property type="nucleotide sequence ID" value="NZ_BMOH01000003.1"/>
</dbReference>
<evidence type="ECO:0000313" key="5">
    <source>
        <dbReference type="Proteomes" id="UP000267535"/>
    </source>
</evidence>
<proteinExistence type="inferred from homology"/>
<dbReference type="AlphaFoldDB" id="A0A3P1SU62"/>
<evidence type="ECO:0000256" key="3">
    <source>
        <dbReference type="PIRSR" id="PIRSR607837-1"/>
    </source>
</evidence>
<feature type="binding site" evidence="3">
    <location>
        <position position="138"/>
    </location>
    <ligand>
        <name>a divalent metal cation</name>
        <dbReference type="ChEBI" id="CHEBI:60240"/>
    </ligand>
</feature>
<sequence>MHSQQVQDLAAYNQWMNTKIYDACESLTDEQRKQDMGGFFKSIHGALNHLLLGDKIWLGRFTGEPFAVAGLDQELFKDFNELKQVRQKTDQQIINWVAALTEAELLSKLQYQSIVDPATRSYEMWLAITHFFNHQTHHRGQITTLLSQLGVDYGVTDLIWLPQVIERNAQKADR</sequence>
<gene>
    <name evidence="4" type="ORF">EHS89_05115</name>
</gene>
<dbReference type="EMBL" id="RQXV01000002">
    <property type="protein sequence ID" value="RRD00475.1"/>
    <property type="molecule type" value="Genomic_DNA"/>
</dbReference>
<name>A0A3P1SU62_9GAMM</name>
<feature type="binding site" evidence="3">
    <location>
        <position position="49"/>
    </location>
    <ligand>
        <name>a divalent metal cation</name>
        <dbReference type="ChEBI" id="CHEBI:60240"/>
    </ligand>
</feature>
<accession>A0A3P1SU62</accession>
<dbReference type="GO" id="GO:0046872">
    <property type="term" value="F:metal ion binding"/>
    <property type="evidence" value="ECO:0007669"/>
    <property type="project" value="UniProtKB-KW"/>
</dbReference>
<dbReference type="Gene3D" id="1.20.120.450">
    <property type="entry name" value="dinb family like domain"/>
    <property type="match status" value="1"/>
</dbReference>
<dbReference type="OrthoDB" id="9807509at2"/>
<dbReference type="Proteomes" id="UP000267535">
    <property type="component" value="Unassembled WGS sequence"/>
</dbReference>
<dbReference type="InterPro" id="IPR007837">
    <property type="entry name" value="DinB"/>
</dbReference>
<dbReference type="SUPFAM" id="SSF109854">
    <property type="entry name" value="DinB/YfiT-like putative metalloenzymes"/>
    <property type="match status" value="1"/>
</dbReference>
<keyword evidence="2 3" id="KW-0479">Metal-binding</keyword>
<comment type="caution">
    <text evidence="4">The sequence shown here is derived from an EMBL/GenBank/DDBJ whole genome shotgun (WGS) entry which is preliminary data.</text>
</comment>
<organism evidence="4 5">
    <name type="scientific">Amphritea balenae</name>
    <dbReference type="NCBI Taxonomy" id="452629"/>
    <lineage>
        <taxon>Bacteria</taxon>
        <taxon>Pseudomonadati</taxon>
        <taxon>Pseudomonadota</taxon>
        <taxon>Gammaproteobacteria</taxon>
        <taxon>Oceanospirillales</taxon>
        <taxon>Oceanospirillaceae</taxon>
        <taxon>Amphritea</taxon>
    </lineage>
</organism>
<comment type="similarity">
    <text evidence="1">Belongs to the DinB family.</text>
</comment>
<dbReference type="Pfam" id="PF05163">
    <property type="entry name" value="DinB"/>
    <property type="match status" value="1"/>
</dbReference>
<dbReference type="PANTHER" id="PTHR37302">
    <property type="entry name" value="SLR1116 PROTEIN"/>
    <property type="match status" value="1"/>
</dbReference>
<dbReference type="InterPro" id="IPR034660">
    <property type="entry name" value="DinB/YfiT-like"/>
</dbReference>
<protein>
    <submittedName>
        <fullName evidence="4">Damage-inducible protein DinB</fullName>
    </submittedName>
</protein>
<reference evidence="4 5" key="1">
    <citation type="submission" date="2018-11" db="EMBL/GenBank/DDBJ databases">
        <title>The draft genome sequence of Amphritea balenae JAMM 1525T.</title>
        <authorList>
            <person name="Fang Z."/>
            <person name="Zhang Y."/>
            <person name="Han X."/>
        </authorList>
    </citation>
    <scope>NUCLEOTIDE SEQUENCE [LARGE SCALE GENOMIC DNA]</scope>
    <source>
        <strain evidence="4 5">JAMM 1525</strain>
    </source>
</reference>
<evidence type="ECO:0000256" key="1">
    <source>
        <dbReference type="ARBA" id="ARBA00008635"/>
    </source>
</evidence>